<evidence type="ECO:0000313" key="4">
    <source>
        <dbReference type="EMBL" id="CAJ1958980.1"/>
    </source>
</evidence>
<evidence type="ECO:0000256" key="2">
    <source>
        <dbReference type="ARBA" id="ARBA00023315"/>
    </source>
</evidence>
<feature type="domain" description="N-acetyltransferase" evidence="3">
    <location>
        <begin position="1"/>
        <end position="149"/>
    </location>
</feature>
<comment type="caution">
    <text evidence="4">The sequence shown here is derived from an EMBL/GenBank/DDBJ whole genome shotgun (WGS) entry which is preliminary data.</text>
</comment>
<dbReference type="CDD" id="cd04301">
    <property type="entry name" value="NAT_SF"/>
    <property type="match status" value="1"/>
</dbReference>
<name>A0AAD2JKM2_9STRA</name>
<dbReference type="PANTHER" id="PTHR42919">
    <property type="entry name" value="N-ALPHA-ACETYLTRANSFERASE"/>
    <property type="match status" value="1"/>
</dbReference>
<gene>
    <name evidence="4" type="ORF">CYCCA115_LOCUS17448</name>
</gene>
<keyword evidence="1" id="KW-0808">Transferase</keyword>
<reference evidence="4" key="1">
    <citation type="submission" date="2023-08" db="EMBL/GenBank/DDBJ databases">
        <authorList>
            <person name="Audoor S."/>
            <person name="Bilcke G."/>
        </authorList>
    </citation>
    <scope>NUCLEOTIDE SEQUENCE</scope>
</reference>
<dbReference type="EMBL" id="CAKOGP040001980">
    <property type="protein sequence ID" value="CAJ1958980.1"/>
    <property type="molecule type" value="Genomic_DNA"/>
</dbReference>
<organism evidence="4 5">
    <name type="scientific">Cylindrotheca closterium</name>
    <dbReference type="NCBI Taxonomy" id="2856"/>
    <lineage>
        <taxon>Eukaryota</taxon>
        <taxon>Sar</taxon>
        <taxon>Stramenopiles</taxon>
        <taxon>Ochrophyta</taxon>
        <taxon>Bacillariophyta</taxon>
        <taxon>Bacillariophyceae</taxon>
        <taxon>Bacillariophycidae</taxon>
        <taxon>Bacillariales</taxon>
        <taxon>Bacillariaceae</taxon>
        <taxon>Cylindrotheca</taxon>
    </lineage>
</organism>
<dbReference type="InterPro" id="IPR016181">
    <property type="entry name" value="Acyl_CoA_acyltransferase"/>
</dbReference>
<keyword evidence="5" id="KW-1185">Reference proteome</keyword>
<accession>A0AAD2JKM2</accession>
<proteinExistence type="predicted"/>
<dbReference type="InterPro" id="IPR051556">
    <property type="entry name" value="N-term/lysine_N-AcTrnsfr"/>
</dbReference>
<keyword evidence="2" id="KW-0012">Acyltransferase</keyword>
<evidence type="ECO:0000259" key="3">
    <source>
        <dbReference type="PROSITE" id="PS51186"/>
    </source>
</evidence>
<dbReference type="Proteomes" id="UP001295423">
    <property type="component" value="Unassembled WGS sequence"/>
</dbReference>
<sequence length="152" mass="17802">MILEAFYDAKVKTSPWKRVYILAELNRLQQNYPYEDTELHQMLVAVEEETEMVVGFVDIDARPCKTKIKLPRPYLSDLCVHPDFRRRGIANRLVKTCEEFTKQIPRPEIWIRVKGDNNGAIEMYKNLDYSITGQDENDPAILVLHKQFESAE</sequence>
<dbReference type="SUPFAM" id="SSF55729">
    <property type="entry name" value="Acyl-CoA N-acyltransferases (Nat)"/>
    <property type="match status" value="1"/>
</dbReference>
<dbReference type="GO" id="GO:0016747">
    <property type="term" value="F:acyltransferase activity, transferring groups other than amino-acyl groups"/>
    <property type="evidence" value="ECO:0007669"/>
    <property type="project" value="InterPro"/>
</dbReference>
<dbReference type="Gene3D" id="3.40.630.30">
    <property type="match status" value="1"/>
</dbReference>
<evidence type="ECO:0000313" key="5">
    <source>
        <dbReference type="Proteomes" id="UP001295423"/>
    </source>
</evidence>
<dbReference type="PANTHER" id="PTHR42919:SF8">
    <property type="entry name" value="N-ALPHA-ACETYLTRANSFERASE 50"/>
    <property type="match status" value="1"/>
</dbReference>
<dbReference type="InterPro" id="IPR000182">
    <property type="entry name" value="GNAT_dom"/>
</dbReference>
<dbReference type="AlphaFoldDB" id="A0AAD2JKM2"/>
<protein>
    <recommendedName>
        <fullName evidence="3">N-acetyltransferase domain-containing protein</fullName>
    </recommendedName>
</protein>
<dbReference type="PROSITE" id="PS51186">
    <property type="entry name" value="GNAT"/>
    <property type="match status" value="1"/>
</dbReference>
<dbReference type="Pfam" id="PF00583">
    <property type="entry name" value="Acetyltransf_1"/>
    <property type="match status" value="1"/>
</dbReference>
<evidence type="ECO:0000256" key="1">
    <source>
        <dbReference type="ARBA" id="ARBA00022679"/>
    </source>
</evidence>